<evidence type="ECO:0000313" key="1">
    <source>
        <dbReference type="EMBL" id="RZC09134.1"/>
    </source>
</evidence>
<proteinExistence type="predicted"/>
<sequence>MFISSNVDISQPARSKTFHSLFSFSSRLKSAENRSLNTHIVPHCFQYCRKPVARTHRTPYTALGTVAQRKPYIHSSARYEESFKFRAILLDLTAIVTVWVRGSEQKAGPYIVCVVFSSLLGNFQDSNNSRKATYFAVFVPLVNCLSLLLNCVY</sequence>
<name>A0A445KE78_GLYSO</name>
<protein>
    <submittedName>
        <fullName evidence="1">Uncharacterized protein</fullName>
    </submittedName>
</protein>
<keyword evidence="2" id="KW-1185">Reference proteome</keyword>
<accession>A0A445KE78</accession>
<gene>
    <name evidence="1" type="ORF">D0Y65_015754</name>
</gene>
<evidence type="ECO:0000313" key="2">
    <source>
        <dbReference type="Proteomes" id="UP000289340"/>
    </source>
</evidence>
<organism evidence="1 2">
    <name type="scientific">Glycine soja</name>
    <name type="common">Wild soybean</name>
    <dbReference type="NCBI Taxonomy" id="3848"/>
    <lineage>
        <taxon>Eukaryota</taxon>
        <taxon>Viridiplantae</taxon>
        <taxon>Streptophyta</taxon>
        <taxon>Embryophyta</taxon>
        <taxon>Tracheophyta</taxon>
        <taxon>Spermatophyta</taxon>
        <taxon>Magnoliopsida</taxon>
        <taxon>eudicotyledons</taxon>
        <taxon>Gunneridae</taxon>
        <taxon>Pentapetalae</taxon>
        <taxon>rosids</taxon>
        <taxon>fabids</taxon>
        <taxon>Fabales</taxon>
        <taxon>Fabaceae</taxon>
        <taxon>Papilionoideae</taxon>
        <taxon>50 kb inversion clade</taxon>
        <taxon>NPAAA clade</taxon>
        <taxon>indigoferoid/millettioid clade</taxon>
        <taxon>Phaseoleae</taxon>
        <taxon>Glycine</taxon>
        <taxon>Glycine subgen. Soja</taxon>
    </lineage>
</organism>
<comment type="caution">
    <text evidence="1">The sequence shown here is derived from an EMBL/GenBank/DDBJ whole genome shotgun (WGS) entry which is preliminary data.</text>
</comment>
<dbReference type="AlphaFoldDB" id="A0A445KE78"/>
<dbReference type="Proteomes" id="UP000289340">
    <property type="component" value="Chromosome 6"/>
</dbReference>
<reference evidence="1 2" key="1">
    <citation type="submission" date="2018-09" db="EMBL/GenBank/DDBJ databases">
        <title>A high-quality reference genome of wild soybean provides a powerful tool to mine soybean genomes.</title>
        <authorList>
            <person name="Xie M."/>
            <person name="Chung C.Y.L."/>
            <person name="Li M.-W."/>
            <person name="Wong F.-L."/>
            <person name="Chan T.-F."/>
            <person name="Lam H.-M."/>
        </authorList>
    </citation>
    <scope>NUCLEOTIDE SEQUENCE [LARGE SCALE GENOMIC DNA]</scope>
    <source>
        <strain evidence="2">cv. W05</strain>
        <tissue evidence="1">Hypocotyl of etiolated seedlings</tissue>
    </source>
</reference>
<dbReference type="EMBL" id="QZWG01000006">
    <property type="protein sequence ID" value="RZC09134.1"/>
    <property type="molecule type" value="Genomic_DNA"/>
</dbReference>